<dbReference type="OMA" id="DDMMLRY"/>
<protein>
    <submittedName>
        <fullName evidence="2">Predicted protein</fullName>
    </submittedName>
</protein>
<dbReference type="KEGG" id="val:VDBG_06550"/>
<evidence type="ECO:0000313" key="2">
    <source>
        <dbReference type="EMBL" id="EEY20440.1"/>
    </source>
</evidence>
<feature type="signal peptide" evidence="1">
    <location>
        <begin position="1"/>
        <end position="20"/>
    </location>
</feature>
<dbReference type="AlphaFoldDB" id="C9SNS5"/>
<name>C9SNS5_VERA1</name>
<keyword evidence="1" id="KW-0732">Signal</keyword>
<sequence>MLFTAVVAILLALGPLTAHAKSQGIVTHPTSDTKLDLGSDDRSMKITWAYEGDSGKWDHVDLVLHGESRDDAGSTKEWSASVRMDIDLGARSFTYNSTRSPTLLDDMMLRYMDGGRWAVRYGVRYRRWDALEDVFFSEPVAVEGKPCNGL</sequence>
<evidence type="ECO:0000256" key="1">
    <source>
        <dbReference type="SAM" id="SignalP"/>
    </source>
</evidence>
<dbReference type="Proteomes" id="UP000008698">
    <property type="component" value="Unassembled WGS sequence"/>
</dbReference>
<organism evidence="3">
    <name type="scientific">Verticillium alfalfae (strain VaMs.102 / ATCC MYA-4576 / FGSC 10136)</name>
    <name type="common">Verticillium wilt of alfalfa</name>
    <name type="synonym">Verticillium albo-atrum</name>
    <dbReference type="NCBI Taxonomy" id="526221"/>
    <lineage>
        <taxon>Eukaryota</taxon>
        <taxon>Fungi</taxon>
        <taxon>Dikarya</taxon>
        <taxon>Ascomycota</taxon>
        <taxon>Pezizomycotina</taxon>
        <taxon>Sordariomycetes</taxon>
        <taxon>Hypocreomycetidae</taxon>
        <taxon>Glomerellales</taxon>
        <taxon>Plectosphaerellaceae</taxon>
        <taxon>Verticillium</taxon>
    </lineage>
</organism>
<keyword evidence="3" id="KW-1185">Reference proteome</keyword>
<dbReference type="HOGENOM" id="CLU_1741983_0_0_1"/>
<accession>C9SNS5</accession>
<gene>
    <name evidence="2" type="ORF">VDBG_06550</name>
</gene>
<dbReference type="eggNOG" id="ENOG502RAWC">
    <property type="taxonomic scope" value="Eukaryota"/>
</dbReference>
<dbReference type="RefSeq" id="XP_003002988.1">
    <property type="nucleotide sequence ID" value="XM_003002942.1"/>
</dbReference>
<reference evidence="3" key="1">
    <citation type="journal article" date="2011" name="PLoS Pathog.">
        <title>Comparative genomics yields insights into niche adaptation of plant vascular wilt pathogens.</title>
        <authorList>
            <person name="Klosterman S.J."/>
            <person name="Subbarao K.V."/>
            <person name="Kang S."/>
            <person name="Veronese P."/>
            <person name="Gold S.E."/>
            <person name="Thomma B.P.H.J."/>
            <person name="Chen Z."/>
            <person name="Henrissat B."/>
            <person name="Lee Y.-H."/>
            <person name="Park J."/>
            <person name="Garcia-Pedrajas M.D."/>
            <person name="Barbara D.J."/>
            <person name="Anchieta A."/>
            <person name="de Jonge R."/>
            <person name="Santhanam P."/>
            <person name="Maruthachalam K."/>
            <person name="Atallah Z."/>
            <person name="Amyotte S.G."/>
            <person name="Paz Z."/>
            <person name="Inderbitzin P."/>
            <person name="Hayes R.J."/>
            <person name="Heiman D.I."/>
            <person name="Young S."/>
            <person name="Zeng Q."/>
            <person name="Engels R."/>
            <person name="Galagan J."/>
            <person name="Cuomo C.A."/>
            <person name="Dobinson K.F."/>
            <person name="Ma L.-J."/>
        </authorList>
    </citation>
    <scope>NUCLEOTIDE SEQUENCE [LARGE SCALE GENOMIC DNA]</scope>
    <source>
        <strain evidence="3">VaMs.102 / ATCC MYA-4576 / FGSC 10136</strain>
    </source>
</reference>
<proteinExistence type="predicted"/>
<feature type="chain" id="PRO_5003003027" evidence="1">
    <location>
        <begin position="21"/>
        <end position="150"/>
    </location>
</feature>
<dbReference type="EMBL" id="DS985221">
    <property type="protein sequence ID" value="EEY20440.1"/>
    <property type="molecule type" value="Genomic_DNA"/>
</dbReference>
<dbReference type="GeneID" id="9537029"/>
<evidence type="ECO:0000313" key="3">
    <source>
        <dbReference type="Proteomes" id="UP000008698"/>
    </source>
</evidence>